<evidence type="ECO:0000256" key="5">
    <source>
        <dbReference type="ARBA" id="ARBA00022525"/>
    </source>
</evidence>
<evidence type="ECO:0000259" key="9">
    <source>
        <dbReference type="Pfam" id="PF06429"/>
    </source>
</evidence>
<proteinExistence type="inferred from homology"/>
<dbReference type="InterPro" id="IPR002371">
    <property type="entry name" value="FlgK"/>
</dbReference>
<comment type="similarity">
    <text evidence="3 7">Belongs to the flagella basal body rod proteins family.</text>
</comment>
<evidence type="ECO:0000256" key="3">
    <source>
        <dbReference type="ARBA" id="ARBA00009677"/>
    </source>
</evidence>
<dbReference type="RefSeq" id="WP_376845594.1">
    <property type="nucleotide sequence ID" value="NZ_JBHSFW010000002.1"/>
</dbReference>
<evidence type="ECO:0000256" key="4">
    <source>
        <dbReference type="ARBA" id="ARBA00016244"/>
    </source>
</evidence>
<dbReference type="Pfam" id="PF22638">
    <property type="entry name" value="FlgK_D1"/>
    <property type="match status" value="1"/>
</dbReference>
<keyword evidence="11" id="KW-0282">Flagellum</keyword>
<evidence type="ECO:0000256" key="2">
    <source>
        <dbReference type="ARBA" id="ARBA00004613"/>
    </source>
</evidence>
<dbReference type="SUPFAM" id="SSF64518">
    <property type="entry name" value="Phase 1 flagellin"/>
    <property type="match status" value="1"/>
</dbReference>
<keyword evidence="6 7" id="KW-0975">Bacterial flagellum</keyword>
<keyword evidence="11" id="KW-0969">Cilium</keyword>
<sequence>MISAFGSLEAVRRALFAQQGAIQTTGHNIANANTAGYSRQRVTFNPSLPYPSVGFNRPQISGQIGTGVDIGSIDRIRDSFLDNQVRGEASSVGYWSAKSDALSKLENLMNEPSDHGLSKVLDDFWQSLQDLASNPENSGTRSVVRQRGQTVADTFHYLSSQLNKQQDDLKMQMGVSVDKVNALVQQINEINKQIAKTEPNGYAANDLYDQRDALVDELSQYVDIRVSTVSSGGLSPGNAVGKYTIQMVAKDPSTGQEKTYTLVDGNNLKAHKLQIDFSGDSPSLSVDGNAIPAGYSTGGSIQGSIESYSNVPNMLSALDQMAYNLVKAFNKVHEGGYGHAADGQTPPTGNLFFNDLDDVKGAAANIDLSDAIKSSIDNIAASSDPNGSGDNTIAQNLADVLSKQNMTFQVANGADTETATTTLKGFLQSIIGQLGVNAEAANRNMANSQTLMANADQRRMSVSGVSLDEEMTSLIQYQHAYNAAARMVTVIDQMLDTIVNQMGRS</sequence>
<feature type="domain" description="Flagellar hook-associated protein FlgK helical" evidence="10">
    <location>
        <begin position="102"/>
        <end position="344"/>
    </location>
</feature>
<keyword evidence="12" id="KW-1185">Reference proteome</keyword>
<dbReference type="Pfam" id="PF00460">
    <property type="entry name" value="Flg_bb_rod"/>
    <property type="match status" value="1"/>
</dbReference>
<evidence type="ECO:0000256" key="6">
    <source>
        <dbReference type="ARBA" id="ARBA00023143"/>
    </source>
</evidence>
<accession>A0ABV9GJS0</accession>
<dbReference type="PANTHER" id="PTHR30033:SF1">
    <property type="entry name" value="FLAGELLAR HOOK-ASSOCIATED PROTEIN 1"/>
    <property type="match status" value="1"/>
</dbReference>
<feature type="domain" description="Flagellar basal body rod protein N-terminal" evidence="8">
    <location>
        <begin position="12"/>
        <end position="37"/>
    </location>
</feature>
<dbReference type="Proteomes" id="UP001596022">
    <property type="component" value="Unassembled WGS sequence"/>
</dbReference>
<organism evidence="11 12">
    <name type="scientific">Camelliibacillus cellulosilyticus</name>
    <dbReference type="NCBI Taxonomy" id="2174486"/>
    <lineage>
        <taxon>Bacteria</taxon>
        <taxon>Bacillati</taxon>
        <taxon>Bacillota</taxon>
        <taxon>Bacilli</taxon>
        <taxon>Bacillales</taxon>
        <taxon>Sporolactobacillaceae</taxon>
        <taxon>Camelliibacillus</taxon>
    </lineage>
</organism>
<dbReference type="EMBL" id="JBHSFW010000002">
    <property type="protein sequence ID" value="MFC4618547.1"/>
    <property type="molecule type" value="Genomic_DNA"/>
</dbReference>
<feature type="domain" description="Flagellar basal-body/hook protein C-terminal" evidence="9">
    <location>
        <begin position="457"/>
        <end position="500"/>
    </location>
</feature>
<comment type="caution">
    <text evidence="11">The sequence shown here is derived from an EMBL/GenBank/DDBJ whole genome shotgun (WGS) entry which is preliminary data.</text>
</comment>
<dbReference type="NCBIfam" id="TIGR02492">
    <property type="entry name" value="flgK_ends"/>
    <property type="match status" value="1"/>
</dbReference>
<dbReference type="InterPro" id="IPR053927">
    <property type="entry name" value="FlgK_helical"/>
</dbReference>
<gene>
    <name evidence="7 11" type="primary">flgK</name>
    <name evidence="11" type="ORF">ACFO4N_07335</name>
</gene>
<dbReference type="PRINTS" id="PR01005">
    <property type="entry name" value="FLGHOOKAP1"/>
</dbReference>
<keyword evidence="5 7" id="KW-0964">Secreted</keyword>
<keyword evidence="11" id="KW-0966">Cell projection</keyword>
<protein>
    <recommendedName>
        <fullName evidence="4 7">Flagellar hook-associated protein 1</fullName>
        <shortName evidence="7">HAP1</shortName>
    </recommendedName>
</protein>
<evidence type="ECO:0000313" key="11">
    <source>
        <dbReference type="EMBL" id="MFC4618547.1"/>
    </source>
</evidence>
<evidence type="ECO:0000259" key="8">
    <source>
        <dbReference type="Pfam" id="PF00460"/>
    </source>
</evidence>
<dbReference type="InterPro" id="IPR010930">
    <property type="entry name" value="Flg_bb/hook_C_dom"/>
</dbReference>
<reference evidence="12" key="1">
    <citation type="journal article" date="2019" name="Int. J. Syst. Evol. Microbiol.">
        <title>The Global Catalogue of Microorganisms (GCM) 10K type strain sequencing project: providing services to taxonomists for standard genome sequencing and annotation.</title>
        <authorList>
            <consortium name="The Broad Institute Genomics Platform"/>
            <consortium name="The Broad Institute Genome Sequencing Center for Infectious Disease"/>
            <person name="Wu L."/>
            <person name="Ma J."/>
        </authorList>
    </citation>
    <scope>NUCLEOTIDE SEQUENCE [LARGE SCALE GENOMIC DNA]</scope>
    <source>
        <strain evidence="12">CGMCC 1.16306</strain>
    </source>
</reference>
<evidence type="ECO:0000259" key="10">
    <source>
        <dbReference type="Pfam" id="PF22638"/>
    </source>
</evidence>
<comment type="subcellular location">
    <subcellularLocation>
        <location evidence="1 7">Bacterial flagellum</location>
    </subcellularLocation>
    <subcellularLocation>
        <location evidence="2 7">Secreted</location>
    </subcellularLocation>
</comment>
<evidence type="ECO:0000256" key="1">
    <source>
        <dbReference type="ARBA" id="ARBA00004365"/>
    </source>
</evidence>
<dbReference type="PANTHER" id="PTHR30033">
    <property type="entry name" value="FLAGELLAR HOOK-ASSOCIATED PROTEIN 1"/>
    <property type="match status" value="1"/>
</dbReference>
<dbReference type="Pfam" id="PF06429">
    <property type="entry name" value="Flg_bbr_C"/>
    <property type="match status" value="1"/>
</dbReference>
<evidence type="ECO:0000313" key="12">
    <source>
        <dbReference type="Proteomes" id="UP001596022"/>
    </source>
</evidence>
<dbReference type="InterPro" id="IPR001444">
    <property type="entry name" value="Flag_bb_rod_N"/>
</dbReference>
<evidence type="ECO:0000256" key="7">
    <source>
        <dbReference type="RuleBase" id="RU362065"/>
    </source>
</evidence>
<name>A0ABV9GJS0_9BACL</name>